<dbReference type="Gene3D" id="1.50.10.10">
    <property type="match status" value="1"/>
</dbReference>
<evidence type="ECO:0000313" key="2">
    <source>
        <dbReference type="Proteomes" id="UP001501821"/>
    </source>
</evidence>
<organism evidence="1 2">
    <name type="scientific">Nocardioides panacisoli</name>
    <dbReference type="NCBI Taxonomy" id="627624"/>
    <lineage>
        <taxon>Bacteria</taxon>
        <taxon>Bacillati</taxon>
        <taxon>Actinomycetota</taxon>
        <taxon>Actinomycetes</taxon>
        <taxon>Propionibacteriales</taxon>
        <taxon>Nocardioidaceae</taxon>
        <taxon>Nocardioides</taxon>
    </lineage>
</organism>
<accession>A0ABP7J5H2</accession>
<reference evidence="2" key="1">
    <citation type="journal article" date="2019" name="Int. J. Syst. Evol. Microbiol.">
        <title>The Global Catalogue of Microorganisms (GCM) 10K type strain sequencing project: providing services to taxonomists for standard genome sequencing and annotation.</title>
        <authorList>
            <consortium name="The Broad Institute Genomics Platform"/>
            <consortium name="The Broad Institute Genome Sequencing Center for Infectious Disease"/>
            <person name="Wu L."/>
            <person name="Ma J."/>
        </authorList>
    </citation>
    <scope>NUCLEOTIDE SEQUENCE [LARGE SCALE GENOMIC DNA]</scope>
    <source>
        <strain evidence="2">JCM 16953</strain>
    </source>
</reference>
<name>A0ABP7J5H2_9ACTN</name>
<gene>
    <name evidence="1" type="ORF">GCM10022242_39440</name>
</gene>
<dbReference type="InterPro" id="IPR008928">
    <property type="entry name" value="6-hairpin_glycosidase_sf"/>
</dbReference>
<dbReference type="SUPFAM" id="SSF48208">
    <property type="entry name" value="Six-hairpin glycosidases"/>
    <property type="match status" value="1"/>
</dbReference>
<sequence>MTESEIALAKLPYVDGLLTAEQVAETAASIAAMQEDCGSVPWTVGEHTDVWNHVEAAMAMLVGGQVTAAERAYAWIPTIQRADGSLPMKIVGGEVVDARGEVNMSAYFAVGLWHHWLVRRDIGFVQRYWPTVRAALDFVVSLQEAFGGIRWTPVDDFCLLTGCSSIYHSLRAGVALADLLDDPQPEWELAGGRLAHAIRHHRDLFADKSTFSMDWYYPVLGGIVRGDDARELLRSRWDEFVVPGLGIHCVDTNPWVTGAETCELAMALDAIGDHATALTLVRDMQHLRAENGEYWTGWVYGETRGSDEVVYGPTGAEPRNVHWPDERTTYTAAAVVLAVDALGETYGHATPGSGIMRGTSLAPHFEELALECDCPSGDRVSS</sequence>
<comment type="caution">
    <text evidence="1">The sequence shown here is derived from an EMBL/GenBank/DDBJ whole genome shotgun (WGS) entry which is preliminary data.</text>
</comment>
<dbReference type="Proteomes" id="UP001501821">
    <property type="component" value="Unassembled WGS sequence"/>
</dbReference>
<protein>
    <submittedName>
        <fullName evidence="1">Prenyltransferase</fullName>
    </submittedName>
</protein>
<dbReference type="InterPro" id="IPR012341">
    <property type="entry name" value="6hp_glycosidase-like_sf"/>
</dbReference>
<keyword evidence="2" id="KW-1185">Reference proteome</keyword>
<dbReference type="EMBL" id="BAABAH010000020">
    <property type="protein sequence ID" value="GAA3834499.1"/>
    <property type="molecule type" value="Genomic_DNA"/>
</dbReference>
<evidence type="ECO:0000313" key="1">
    <source>
        <dbReference type="EMBL" id="GAA3834499.1"/>
    </source>
</evidence>
<dbReference type="RefSeq" id="WP_344778754.1">
    <property type="nucleotide sequence ID" value="NZ_BAABAH010000020.1"/>
</dbReference>
<proteinExistence type="predicted"/>